<proteinExistence type="predicted"/>
<evidence type="ECO:0000259" key="7">
    <source>
        <dbReference type="Pfam" id="PF12823"/>
    </source>
</evidence>
<comment type="subcellular location">
    <subcellularLocation>
        <location evidence="1">Cell membrane</location>
        <topology evidence="1">Multi-pass membrane protein</topology>
    </subcellularLocation>
</comment>
<evidence type="ECO:0000256" key="3">
    <source>
        <dbReference type="ARBA" id="ARBA00022692"/>
    </source>
</evidence>
<evidence type="ECO:0000256" key="5">
    <source>
        <dbReference type="ARBA" id="ARBA00023136"/>
    </source>
</evidence>
<evidence type="ECO:0000256" key="6">
    <source>
        <dbReference type="SAM" id="Phobius"/>
    </source>
</evidence>
<keyword evidence="3 6" id="KW-0812">Transmembrane</keyword>
<feature type="domain" description="DUF3817" evidence="7">
    <location>
        <begin position="5"/>
        <end position="92"/>
    </location>
</feature>
<organism evidence="8 9">
    <name type="scientific">Phycicoccus sonneratiae</name>
    <dbReference type="NCBI Taxonomy" id="2807628"/>
    <lineage>
        <taxon>Bacteria</taxon>
        <taxon>Bacillati</taxon>
        <taxon>Actinomycetota</taxon>
        <taxon>Actinomycetes</taxon>
        <taxon>Micrococcales</taxon>
        <taxon>Intrasporangiaceae</taxon>
        <taxon>Phycicoccus</taxon>
    </lineage>
</organism>
<comment type="caution">
    <text evidence="8">The sequence shown here is derived from an EMBL/GenBank/DDBJ whole genome shotgun (WGS) entry which is preliminary data.</text>
</comment>
<dbReference type="EMBL" id="JAFDVD010000027">
    <property type="protein sequence ID" value="MBM6402558.1"/>
    <property type="molecule type" value="Genomic_DNA"/>
</dbReference>
<dbReference type="PANTHER" id="PTHR40077:SF1">
    <property type="entry name" value="MEMBRANE PROTEIN"/>
    <property type="match status" value="1"/>
</dbReference>
<keyword evidence="9" id="KW-1185">Reference proteome</keyword>
<evidence type="ECO:0000256" key="1">
    <source>
        <dbReference type="ARBA" id="ARBA00004651"/>
    </source>
</evidence>
<keyword evidence="4 6" id="KW-1133">Transmembrane helix</keyword>
<evidence type="ECO:0000256" key="2">
    <source>
        <dbReference type="ARBA" id="ARBA00022475"/>
    </source>
</evidence>
<evidence type="ECO:0000256" key="4">
    <source>
        <dbReference type="ARBA" id="ARBA00022989"/>
    </source>
</evidence>
<gene>
    <name evidence="8" type="ORF">JQN70_19360</name>
</gene>
<reference evidence="8" key="1">
    <citation type="submission" date="2021-02" db="EMBL/GenBank/DDBJ databases">
        <title>Phycicoccus sp. MQZ13P-5T, whole genome shotgun sequence.</title>
        <authorList>
            <person name="Tuo L."/>
        </authorList>
    </citation>
    <scope>NUCLEOTIDE SEQUENCE</scope>
    <source>
        <strain evidence="8">MQZ13P-5</strain>
    </source>
</reference>
<dbReference type="PANTHER" id="PTHR40077">
    <property type="entry name" value="MEMBRANE PROTEIN-RELATED"/>
    <property type="match status" value="1"/>
</dbReference>
<name>A0ABS2CRR9_9MICO</name>
<keyword evidence="5 6" id="KW-0472">Membrane</keyword>
<accession>A0ABS2CRR9</accession>
<feature type="transmembrane region" description="Helical" evidence="6">
    <location>
        <begin position="72"/>
        <end position="91"/>
    </location>
</feature>
<feature type="transmembrane region" description="Helical" evidence="6">
    <location>
        <begin position="38"/>
        <end position="60"/>
    </location>
</feature>
<sequence>MTPLTLYPALARAEAVTWALLLLGMVLKYVTRTTELGVSVFGLAHGVVFLAYVLVTVLVWVDQRWSRRLGLLALAAAIPPFATVGVERLVTRREGLANRWRLGPGGEAPGHVGEHVLARALARPVVATVVGGALVLLATAALLVVGPPAPPGSGA</sequence>
<dbReference type="NCBIfam" id="TIGR03954">
    <property type="entry name" value="integ_memb_HG"/>
    <property type="match status" value="1"/>
</dbReference>
<dbReference type="Pfam" id="PF12823">
    <property type="entry name" value="DUF3817"/>
    <property type="match status" value="1"/>
</dbReference>
<dbReference type="Proteomes" id="UP001430172">
    <property type="component" value="Unassembled WGS sequence"/>
</dbReference>
<dbReference type="RefSeq" id="WP_204133026.1">
    <property type="nucleotide sequence ID" value="NZ_JAFDVD010000027.1"/>
</dbReference>
<keyword evidence="2" id="KW-1003">Cell membrane</keyword>
<evidence type="ECO:0000313" key="9">
    <source>
        <dbReference type="Proteomes" id="UP001430172"/>
    </source>
</evidence>
<feature type="transmembrane region" description="Helical" evidence="6">
    <location>
        <begin position="125"/>
        <end position="145"/>
    </location>
</feature>
<evidence type="ECO:0000313" key="8">
    <source>
        <dbReference type="EMBL" id="MBM6402558.1"/>
    </source>
</evidence>
<feature type="transmembrane region" description="Helical" evidence="6">
    <location>
        <begin position="6"/>
        <end position="26"/>
    </location>
</feature>
<protein>
    <submittedName>
        <fullName evidence="8">DUF3817 domain-containing protein</fullName>
    </submittedName>
</protein>
<dbReference type="InterPro" id="IPR023845">
    <property type="entry name" value="DUF3817_TM"/>
</dbReference>